<gene>
    <name evidence="5" type="ORF">PG997_010642</name>
</gene>
<dbReference type="InterPro" id="IPR013595">
    <property type="entry name" value="Pept_S33_TAP-like_C"/>
</dbReference>
<dbReference type="InterPro" id="IPR051601">
    <property type="entry name" value="Serine_prot/Carboxylest_S33"/>
</dbReference>
<comment type="similarity">
    <text evidence="1">Belongs to the peptidase S33 family.</text>
</comment>
<feature type="chain" id="PRO_5045397990" evidence="3">
    <location>
        <begin position="27"/>
        <end position="620"/>
    </location>
</feature>
<evidence type="ECO:0000256" key="3">
    <source>
        <dbReference type="SAM" id="SignalP"/>
    </source>
</evidence>
<organism evidence="5 6">
    <name type="scientific">Apiospora hydei</name>
    <dbReference type="NCBI Taxonomy" id="1337664"/>
    <lineage>
        <taxon>Eukaryota</taxon>
        <taxon>Fungi</taxon>
        <taxon>Dikarya</taxon>
        <taxon>Ascomycota</taxon>
        <taxon>Pezizomycotina</taxon>
        <taxon>Sordariomycetes</taxon>
        <taxon>Xylariomycetidae</taxon>
        <taxon>Amphisphaeriales</taxon>
        <taxon>Apiosporaceae</taxon>
        <taxon>Apiospora</taxon>
    </lineage>
</organism>
<keyword evidence="6" id="KW-1185">Reference proteome</keyword>
<reference evidence="5 6" key="1">
    <citation type="submission" date="2023-01" db="EMBL/GenBank/DDBJ databases">
        <title>Analysis of 21 Apiospora genomes using comparative genomics revels a genus with tremendous synthesis potential of carbohydrate active enzymes and secondary metabolites.</title>
        <authorList>
            <person name="Sorensen T."/>
        </authorList>
    </citation>
    <scope>NUCLEOTIDE SEQUENCE [LARGE SCALE GENOMIC DNA]</scope>
    <source>
        <strain evidence="5 6">CBS 114990</strain>
    </source>
</reference>
<dbReference type="GeneID" id="92048017"/>
<dbReference type="Pfam" id="PF08386">
    <property type="entry name" value="Abhydrolase_4"/>
    <property type="match status" value="1"/>
</dbReference>
<evidence type="ECO:0000259" key="4">
    <source>
        <dbReference type="Pfam" id="PF08386"/>
    </source>
</evidence>
<dbReference type="Gene3D" id="3.40.50.1820">
    <property type="entry name" value="alpha/beta hydrolase"/>
    <property type="match status" value="1"/>
</dbReference>
<dbReference type="PANTHER" id="PTHR43248">
    <property type="entry name" value="2-SUCCINYL-6-HYDROXY-2,4-CYCLOHEXADIENE-1-CARBOXYLATE SYNTHASE"/>
    <property type="match status" value="1"/>
</dbReference>
<evidence type="ECO:0000256" key="1">
    <source>
        <dbReference type="ARBA" id="ARBA00010088"/>
    </source>
</evidence>
<feature type="signal peptide" evidence="3">
    <location>
        <begin position="1"/>
        <end position="26"/>
    </location>
</feature>
<comment type="caution">
    <text evidence="5">The sequence shown here is derived from an EMBL/GenBank/DDBJ whole genome shotgun (WGS) entry which is preliminary data.</text>
</comment>
<dbReference type="RefSeq" id="XP_066664247.1">
    <property type="nucleotide sequence ID" value="XM_066814957.1"/>
</dbReference>
<dbReference type="EMBL" id="JAQQWN010000008">
    <property type="protein sequence ID" value="KAK8070439.1"/>
    <property type="molecule type" value="Genomic_DNA"/>
</dbReference>
<dbReference type="PANTHER" id="PTHR43248:SF25">
    <property type="entry name" value="AB HYDROLASE-1 DOMAIN-CONTAINING PROTEIN-RELATED"/>
    <property type="match status" value="1"/>
</dbReference>
<dbReference type="InterPro" id="IPR029058">
    <property type="entry name" value="AB_hydrolase_fold"/>
</dbReference>
<dbReference type="SUPFAM" id="SSF53474">
    <property type="entry name" value="alpha/beta-Hydrolases"/>
    <property type="match status" value="1"/>
</dbReference>
<evidence type="ECO:0000256" key="2">
    <source>
        <dbReference type="ARBA" id="ARBA00022801"/>
    </source>
</evidence>
<evidence type="ECO:0000313" key="5">
    <source>
        <dbReference type="EMBL" id="KAK8070439.1"/>
    </source>
</evidence>
<protein>
    <submittedName>
        <fullName evidence="5">TAP-like protein-domain-containing protein</fullName>
    </submittedName>
</protein>
<evidence type="ECO:0000313" key="6">
    <source>
        <dbReference type="Proteomes" id="UP001433268"/>
    </source>
</evidence>
<sequence length="620" mass="67111">MMRQPHSGLGLSVLAGLLALSTTAVAASIPAISDFEWNTVTPSTSLNYTSCYDQTYNCAKLVVPLDWLSSESLPDNYQDGNAAVVTLAIIARPATVSQSDPRHGGTIIVNPGGPSGSGVGFMLRASELVQRTVDIDGDDDEELSAGGGCHYEILSFDPRGVGLTEPRADCFGGDAFARGKAWWTDRGLGAGFGKLCEAKNDAAGKEGGFGGFMSSSSVARDMVAIVDKLDELRRKNLAASTAATVRTETDGEEAQRRIELRSSGHGEPDSTPRIQYWGFSYGSALGNYFASMFPGRVGRVILEAVEDVNDYHSASWHVALQDTQHVLDHFWDTCFRAREACALYRPSDPAAAAIRDRVRSFIDALAAKPRPHDVLDAILRPLYQPQRDFPALARLLFEAMQGNLTLLYSSLNQATTHKDSCKDSRPDPPAYTWGPDAMTAIACGDGESQENLTAIEFADYVSDLQRHQNADFAFLEAQVRLGCCGWRIRPKYRFDGPWTTPHADAQLVSEKPAAPILFVSSRYDPVTPLANAVAMSRDHPGSRVLVQENAGHGSLFSPGRCREDYIKRYFATGEMPPEGAVCEPDCEPFQECLRMGGVGALAVGDEAGDIGGWRGPRAII</sequence>
<proteinExistence type="inferred from homology"/>
<dbReference type="Proteomes" id="UP001433268">
    <property type="component" value="Unassembled WGS sequence"/>
</dbReference>
<name>A0ABR1VGR8_9PEZI</name>
<feature type="domain" description="Peptidase S33 tripeptidyl aminopeptidase-like C-terminal" evidence="4">
    <location>
        <begin position="498"/>
        <end position="582"/>
    </location>
</feature>
<keyword evidence="3" id="KW-0732">Signal</keyword>
<accession>A0ABR1VGR8</accession>
<keyword evidence="2" id="KW-0378">Hydrolase</keyword>